<dbReference type="GO" id="GO:0017000">
    <property type="term" value="P:antibiotic biosynthetic process"/>
    <property type="evidence" value="ECO:0007669"/>
    <property type="project" value="UniProtKB-ARBA"/>
</dbReference>
<gene>
    <name evidence="6" type="ORF">N7541_005237</name>
</gene>
<dbReference type="PANTHER" id="PTHR45856">
    <property type="entry name" value="ALPHA/BETA-HYDROLASES SUPERFAMILY PROTEIN"/>
    <property type="match status" value="1"/>
</dbReference>
<comment type="caution">
    <text evidence="6">The sequence shown here is derived from an EMBL/GenBank/DDBJ whole genome shotgun (WGS) entry which is preliminary data.</text>
</comment>
<sequence length="283" mass="30263">MISTFFKFVSALILLSQQGLAQSAVSKEVFDNISRYTAFSAAAYGDTCDSPPLGSKVIKYFSNEATDTQGVLFEDDSNQELIMAFRGTSSPKDLDTDLVFTLVPLTAPGTKCSDCKVHKGFQEAYAAVEADVVATIKNHQSGSKLTVTGHSLGAGIAAIASSAFAEQFGNITTYTFGEPRNGDSAYAKYVSGLVSDDNYFRVTHHNDGVPQIPPTQLGFQHHGPEYWEKDADKNNASTTLSCGNDSDKCNAAQSFGGDPINRSHLTYTNMAIGNSLFIEACGA</sequence>
<feature type="non-terminal residue" evidence="6">
    <location>
        <position position="1"/>
    </location>
</feature>
<dbReference type="Pfam" id="PF01764">
    <property type="entry name" value="Lipase_3"/>
    <property type="match status" value="1"/>
</dbReference>
<feature type="signal peptide" evidence="4">
    <location>
        <begin position="1"/>
        <end position="21"/>
    </location>
</feature>
<evidence type="ECO:0000313" key="6">
    <source>
        <dbReference type="EMBL" id="KAJ5358079.1"/>
    </source>
</evidence>
<dbReference type="InterPro" id="IPR051218">
    <property type="entry name" value="Sec_MonoDiacylglyc_Lipase"/>
</dbReference>
<dbReference type="EMBL" id="JAPZBR010000003">
    <property type="protein sequence ID" value="KAJ5358079.1"/>
    <property type="molecule type" value="Genomic_DNA"/>
</dbReference>
<reference evidence="6" key="1">
    <citation type="submission" date="2022-12" db="EMBL/GenBank/DDBJ databases">
        <authorList>
            <person name="Petersen C."/>
        </authorList>
    </citation>
    <scope>NUCLEOTIDE SEQUENCE</scope>
    <source>
        <strain evidence="6">IBT 35675</strain>
    </source>
</reference>
<evidence type="ECO:0000259" key="5">
    <source>
        <dbReference type="Pfam" id="PF01764"/>
    </source>
</evidence>
<dbReference type="CDD" id="cd00519">
    <property type="entry name" value="Lipase_3"/>
    <property type="match status" value="1"/>
</dbReference>
<protein>
    <submittedName>
        <fullName evidence="6">Ferulic acid esterase A faeA</fullName>
    </submittedName>
</protein>
<dbReference type="SUPFAM" id="SSF53474">
    <property type="entry name" value="alpha/beta-Hydrolases"/>
    <property type="match status" value="1"/>
</dbReference>
<dbReference type="InterPro" id="IPR029058">
    <property type="entry name" value="AB_hydrolase_fold"/>
</dbReference>
<keyword evidence="4" id="KW-0732">Signal</keyword>
<name>A0A9W9REY7_PENBR</name>
<proteinExistence type="inferred from homology"/>
<evidence type="ECO:0000256" key="2">
    <source>
        <dbReference type="ARBA" id="ARBA00047591"/>
    </source>
</evidence>
<evidence type="ECO:0000256" key="3">
    <source>
        <dbReference type="ARBA" id="ARBA00048461"/>
    </source>
</evidence>
<reference evidence="6" key="2">
    <citation type="journal article" date="2023" name="IMA Fungus">
        <title>Comparative genomic study of the Penicillium genus elucidates a diverse pangenome and 15 lateral gene transfer events.</title>
        <authorList>
            <person name="Petersen C."/>
            <person name="Sorensen T."/>
            <person name="Nielsen M.R."/>
            <person name="Sondergaard T.E."/>
            <person name="Sorensen J.L."/>
            <person name="Fitzpatrick D.A."/>
            <person name="Frisvad J.C."/>
            <person name="Nielsen K.L."/>
        </authorList>
    </citation>
    <scope>NUCLEOTIDE SEQUENCE</scope>
    <source>
        <strain evidence="6">IBT 35675</strain>
    </source>
</reference>
<dbReference type="AlphaFoldDB" id="A0A9W9REY7"/>
<evidence type="ECO:0000313" key="7">
    <source>
        <dbReference type="Proteomes" id="UP001148299"/>
    </source>
</evidence>
<keyword evidence="7" id="KW-1185">Reference proteome</keyword>
<comment type="similarity">
    <text evidence="1">Belongs to the AB hydrolase superfamily. Lipase family. Class 3 subfamily.</text>
</comment>
<dbReference type="PANTHER" id="PTHR45856:SF24">
    <property type="entry name" value="FUNGAL LIPASE-LIKE DOMAIN-CONTAINING PROTEIN"/>
    <property type="match status" value="1"/>
</dbReference>
<dbReference type="Gene3D" id="3.40.50.1820">
    <property type="entry name" value="alpha/beta hydrolase"/>
    <property type="match status" value="1"/>
</dbReference>
<dbReference type="Proteomes" id="UP001148299">
    <property type="component" value="Unassembled WGS sequence"/>
</dbReference>
<comment type="catalytic activity">
    <reaction evidence="2">
        <text>a diacylglycerol + H2O = a monoacylglycerol + a fatty acid + H(+)</text>
        <dbReference type="Rhea" id="RHEA:32731"/>
        <dbReference type="ChEBI" id="CHEBI:15377"/>
        <dbReference type="ChEBI" id="CHEBI:15378"/>
        <dbReference type="ChEBI" id="CHEBI:17408"/>
        <dbReference type="ChEBI" id="CHEBI:18035"/>
        <dbReference type="ChEBI" id="CHEBI:28868"/>
    </reaction>
</comment>
<comment type="catalytic activity">
    <reaction evidence="3">
        <text>a monoacylglycerol + H2O = glycerol + a fatty acid + H(+)</text>
        <dbReference type="Rhea" id="RHEA:15245"/>
        <dbReference type="ChEBI" id="CHEBI:15377"/>
        <dbReference type="ChEBI" id="CHEBI:15378"/>
        <dbReference type="ChEBI" id="CHEBI:17408"/>
        <dbReference type="ChEBI" id="CHEBI:17754"/>
        <dbReference type="ChEBI" id="CHEBI:28868"/>
    </reaction>
</comment>
<feature type="chain" id="PRO_5040825931" evidence="4">
    <location>
        <begin position="22"/>
        <end position="283"/>
    </location>
</feature>
<dbReference type="GO" id="GO:0072330">
    <property type="term" value="P:monocarboxylic acid biosynthetic process"/>
    <property type="evidence" value="ECO:0007669"/>
    <property type="project" value="UniProtKB-ARBA"/>
</dbReference>
<feature type="domain" description="Fungal lipase-type" evidence="5">
    <location>
        <begin position="82"/>
        <end position="215"/>
    </location>
</feature>
<organism evidence="6 7">
    <name type="scientific">Penicillium brevicompactum</name>
    <dbReference type="NCBI Taxonomy" id="5074"/>
    <lineage>
        <taxon>Eukaryota</taxon>
        <taxon>Fungi</taxon>
        <taxon>Dikarya</taxon>
        <taxon>Ascomycota</taxon>
        <taxon>Pezizomycotina</taxon>
        <taxon>Eurotiomycetes</taxon>
        <taxon>Eurotiomycetidae</taxon>
        <taxon>Eurotiales</taxon>
        <taxon>Aspergillaceae</taxon>
        <taxon>Penicillium</taxon>
    </lineage>
</organism>
<dbReference type="InterPro" id="IPR002921">
    <property type="entry name" value="Fungal_lipase-type"/>
</dbReference>
<evidence type="ECO:0000256" key="4">
    <source>
        <dbReference type="SAM" id="SignalP"/>
    </source>
</evidence>
<dbReference type="GO" id="GO:0006629">
    <property type="term" value="P:lipid metabolic process"/>
    <property type="evidence" value="ECO:0007669"/>
    <property type="project" value="InterPro"/>
</dbReference>
<accession>A0A9W9REY7</accession>
<evidence type="ECO:0000256" key="1">
    <source>
        <dbReference type="ARBA" id="ARBA00043996"/>
    </source>
</evidence>